<gene>
    <name evidence="1" type="ORF">GCM10010528_23740</name>
</gene>
<proteinExistence type="predicted"/>
<name>A0ABP6LLZ7_9ACTN</name>
<reference evidence="2" key="1">
    <citation type="journal article" date="2019" name="Int. J. Syst. Evol. Microbiol.">
        <title>The Global Catalogue of Microorganisms (GCM) 10K type strain sequencing project: providing services to taxonomists for standard genome sequencing and annotation.</title>
        <authorList>
            <consortium name="The Broad Institute Genomics Platform"/>
            <consortium name="The Broad Institute Genome Sequencing Center for Infectious Disease"/>
            <person name="Wu L."/>
            <person name="Ma J."/>
        </authorList>
    </citation>
    <scope>NUCLEOTIDE SEQUENCE [LARGE SCALE GENOMIC DNA]</scope>
    <source>
        <strain evidence="2">JCM 14234</strain>
    </source>
</reference>
<sequence>MLLAPSSSELLRILRTDLVRRSCASAPFTCDNTTFGRLPQGSGSADTLGATSHDLVIRAPARHVAVASTGRTIRTGTGDRLSGPITFTGRWPKGAMIDAMTDSSASRDPYDIVGAFVVLAKFLGEKDLTQSVAECAFDSWADQ</sequence>
<dbReference type="Proteomes" id="UP001501035">
    <property type="component" value="Unassembled WGS sequence"/>
</dbReference>
<protein>
    <submittedName>
        <fullName evidence="1">Uncharacterized protein</fullName>
    </submittedName>
</protein>
<evidence type="ECO:0000313" key="2">
    <source>
        <dbReference type="Proteomes" id="UP001501035"/>
    </source>
</evidence>
<organism evidence="1 2">
    <name type="scientific">Gordonia defluvii</name>
    <dbReference type="NCBI Taxonomy" id="283718"/>
    <lineage>
        <taxon>Bacteria</taxon>
        <taxon>Bacillati</taxon>
        <taxon>Actinomycetota</taxon>
        <taxon>Actinomycetes</taxon>
        <taxon>Mycobacteriales</taxon>
        <taxon>Gordoniaceae</taxon>
        <taxon>Gordonia</taxon>
    </lineage>
</organism>
<dbReference type="EMBL" id="BAAAVS010000049">
    <property type="protein sequence ID" value="GAA3043426.1"/>
    <property type="molecule type" value="Genomic_DNA"/>
</dbReference>
<keyword evidence="2" id="KW-1185">Reference proteome</keyword>
<accession>A0ABP6LLZ7</accession>
<evidence type="ECO:0000313" key="1">
    <source>
        <dbReference type="EMBL" id="GAA3043426.1"/>
    </source>
</evidence>
<comment type="caution">
    <text evidence="1">The sequence shown here is derived from an EMBL/GenBank/DDBJ whole genome shotgun (WGS) entry which is preliminary data.</text>
</comment>